<evidence type="ECO:0000259" key="4">
    <source>
        <dbReference type="PROSITE" id="PS50893"/>
    </source>
</evidence>
<dbReference type="RefSeq" id="WP_207541484.1">
    <property type="nucleotide sequence ID" value="NZ_JAFNAA010000001.1"/>
</dbReference>
<dbReference type="SUPFAM" id="SSF52540">
    <property type="entry name" value="P-loop containing nucleoside triphosphate hydrolases"/>
    <property type="match status" value="1"/>
</dbReference>
<dbReference type="PROSITE" id="PS00211">
    <property type="entry name" value="ABC_TRANSPORTER_1"/>
    <property type="match status" value="1"/>
</dbReference>
<dbReference type="PANTHER" id="PTHR42781">
    <property type="entry name" value="SPERMIDINE/PUTRESCINE IMPORT ATP-BINDING PROTEIN POTA"/>
    <property type="match status" value="1"/>
</dbReference>
<dbReference type="PANTHER" id="PTHR42781:SF4">
    <property type="entry name" value="SPERMIDINE_PUTRESCINE IMPORT ATP-BINDING PROTEIN POTA"/>
    <property type="match status" value="1"/>
</dbReference>
<comment type="caution">
    <text evidence="5">The sequence shown here is derived from an EMBL/GenBank/DDBJ whole genome shotgun (WGS) entry which is preliminary data.</text>
</comment>
<keyword evidence="1" id="KW-0813">Transport</keyword>
<dbReference type="PROSITE" id="PS50893">
    <property type="entry name" value="ABC_TRANSPORTER_2"/>
    <property type="match status" value="1"/>
</dbReference>
<dbReference type="GO" id="GO:0016887">
    <property type="term" value="F:ATP hydrolysis activity"/>
    <property type="evidence" value="ECO:0007669"/>
    <property type="project" value="InterPro"/>
</dbReference>
<dbReference type="AlphaFoldDB" id="A0A8I1W6F8"/>
<dbReference type="EMBL" id="JAFNAA010000001">
    <property type="protein sequence ID" value="MBO1106880.1"/>
    <property type="molecule type" value="Genomic_DNA"/>
</dbReference>
<keyword evidence="3 5" id="KW-0067">ATP-binding</keyword>
<reference evidence="5" key="1">
    <citation type="submission" date="2021-03" db="EMBL/GenBank/DDBJ databases">
        <title>Plesiomonas shigelloides zfcc0051, isolated from zebrafish feces.</title>
        <authorList>
            <person name="Vanderhoek Z."/>
            <person name="Gaulke C."/>
        </authorList>
    </citation>
    <scope>NUCLEOTIDE SEQUENCE</scope>
    <source>
        <strain evidence="5">Zfcc0051</strain>
    </source>
</reference>
<dbReference type="InterPro" id="IPR003439">
    <property type="entry name" value="ABC_transporter-like_ATP-bd"/>
</dbReference>
<name>A0A8I1W6F8_PLESH</name>
<gene>
    <name evidence="5" type="ORF">J2R62_01360</name>
</gene>
<dbReference type="InterPro" id="IPR027417">
    <property type="entry name" value="P-loop_NTPase"/>
</dbReference>
<dbReference type="Proteomes" id="UP000664658">
    <property type="component" value="Unassembled WGS sequence"/>
</dbReference>
<evidence type="ECO:0000313" key="5">
    <source>
        <dbReference type="EMBL" id="MBO1106880.1"/>
    </source>
</evidence>
<protein>
    <submittedName>
        <fullName evidence="5">ATP-binding cassette domain-containing protein</fullName>
    </submittedName>
</protein>
<dbReference type="InterPro" id="IPR003593">
    <property type="entry name" value="AAA+_ATPase"/>
</dbReference>
<evidence type="ECO:0000256" key="1">
    <source>
        <dbReference type="ARBA" id="ARBA00022448"/>
    </source>
</evidence>
<dbReference type="SMART" id="SM00382">
    <property type="entry name" value="AAA"/>
    <property type="match status" value="1"/>
</dbReference>
<proteinExistence type="predicted"/>
<evidence type="ECO:0000256" key="3">
    <source>
        <dbReference type="ARBA" id="ARBA00022840"/>
    </source>
</evidence>
<accession>A0A8I1W6F8</accession>
<evidence type="ECO:0000313" key="6">
    <source>
        <dbReference type="Proteomes" id="UP000664658"/>
    </source>
</evidence>
<dbReference type="Pfam" id="PF00005">
    <property type="entry name" value="ABC_tran"/>
    <property type="match status" value="1"/>
</dbReference>
<dbReference type="InterPro" id="IPR017871">
    <property type="entry name" value="ABC_transporter-like_CS"/>
</dbReference>
<dbReference type="Gene3D" id="3.40.50.300">
    <property type="entry name" value="P-loop containing nucleotide triphosphate hydrolases"/>
    <property type="match status" value="1"/>
</dbReference>
<feature type="domain" description="ABC transporter" evidence="4">
    <location>
        <begin position="17"/>
        <end position="252"/>
    </location>
</feature>
<evidence type="ECO:0000256" key="2">
    <source>
        <dbReference type="ARBA" id="ARBA00022741"/>
    </source>
</evidence>
<keyword evidence="2" id="KW-0547">Nucleotide-binding</keyword>
<sequence length="252" mass="27422">MTASKPSLGLTLEQVQLRLAQSANTPKINGQQALPCHAPLNLHIAPGEIVTLMGPSGCGKSTLLHALIGALPSAFTCHGQLWLNGRELSHLPVEQRHIGILFQDDLLFPHLSVGANLAFALPPADKRTRQAIIEQALTDAGLSGFAHRDPATLSGGQRARVSLLRALLAKPQALLLDEPFSRLDRPLRRSFREFVYGQIQQAGLPTLLVTHDADDIPPNGRVIMFGEPVDEEPLDTITRDNRAHHHSEPHDV</sequence>
<dbReference type="GO" id="GO:0005524">
    <property type="term" value="F:ATP binding"/>
    <property type="evidence" value="ECO:0007669"/>
    <property type="project" value="UniProtKB-KW"/>
</dbReference>
<dbReference type="InterPro" id="IPR050093">
    <property type="entry name" value="ABC_SmlMolc_Importer"/>
</dbReference>
<organism evidence="5 6">
    <name type="scientific">Plesiomonas shigelloides</name>
    <name type="common">Aeromonas shigelloides</name>
    <dbReference type="NCBI Taxonomy" id="703"/>
    <lineage>
        <taxon>Bacteria</taxon>
        <taxon>Pseudomonadati</taxon>
        <taxon>Pseudomonadota</taxon>
        <taxon>Gammaproteobacteria</taxon>
        <taxon>Enterobacterales</taxon>
        <taxon>Enterobacteriaceae</taxon>
        <taxon>Plesiomonas</taxon>
    </lineage>
</organism>